<keyword evidence="6" id="KW-0999">Mitochondrion inner membrane</keyword>
<dbReference type="GO" id="GO:0055085">
    <property type="term" value="P:transmembrane transport"/>
    <property type="evidence" value="ECO:0007669"/>
    <property type="project" value="InterPro"/>
</dbReference>
<dbReference type="PROSITE" id="PS50920">
    <property type="entry name" value="SOLCAR"/>
    <property type="match status" value="1"/>
</dbReference>
<keyword evidence="7" id="KW-0496">Mitochondrion</keyword>
<evidence type="ECO:0000256" key="9">
    <source>
        <dbReference type="PROSITE-ProRule" id="PRU00282"/>
    </source>
</evidence>
<evidence type="ECO:0000256" key="2">
    <source>
        <dbReference type="ARBA" id="ARBA00006375"/>
    </source>
</evidence>
<dbReference type="OrthoDB" id="270584at2759"/>
<evidence type="ECO:0000256" key="1">
    <source>
        <dbReference type="ARBA" id="ARBA00004448"/>
    </source>
</evidence>
<dbReference type="Pfam" id="PF00153">
    <property type="entry name" value="Mito_carr"/>
    <property type="match status" value="1"/>
</dbReference>
<evidence type="ECO:0000313" key="11">
    <source>
        <dbReference type="EMBL" id="GBP29494.1"/>
    </source>
</evidence>
<dbReference type="GO" id="GO:0005743">
    <property type="term" value="C:mitochondrial inner membrane"/>
    <property type="evidence" value="ECO:0007669"/>
    <property type="project" value="UniProtKB-SubCell"/>
</dbReference>
<dbReference type="InterPro" id="IPR002067">
    <property type="entry name" value="MCP"/>
</dbReference>
<evidence type="ECO:0000256" key="6">
    <source>
        <dbReference type="ARBA" id="ARBA00022792"/>
    </source>
</evidence>
<proteinExistence type="inferred from homology"/>
<dbReference type="Proteomes" id="UP000299102">
    <property type="component" value="Unassembled WGS sequence"/>
</dbReference>
<dbReference type="AlphaFoldDB" id="A0A4C1UUK8"/>
<keyword evidence="3 10" id="KW-0813">Transport</keyword>
<evidence type="ECO:0000256" key="8">
    <source>
        <dbReference type="ARBA" id="ARBA00023136"/>
    </source>
</evidence>
<dbReference type="PRINTS" id="PR00926">
    <property type="entry name" value="MITOCARRIER"/>
</dbReference>
<reference evidence="11 12" key="1">
    <citation type="journal article" date="2019" name="Commun. Biol.">
        <title>The bagworm genome reveals a unique fibroin gene that provides high tensile strength.</title>
        <authorList>
            <person name="Kono N."/>
            <person name="Nakamura H."/>
            <person name="Ohtoshi R."/>
            <person name="Tomita M."/>
            <person name="Numata K."/>
            <person name="Arakawa K."/>
        </authorList>
    </citation>
    <scope>NUCLEOTIDE SEQUENCE [LARGE SCALE GENOMIC DNA]</scope>
</reference>
<dbReference type="InterPro" id="IPR023395">
    <property type="entry name" value="MCP_dom_sf"/>
</dbReference>
<dbReference type="PRINTS" id="PR00928">
    <property type="entry name" value="GRAVESDC"/>
</dbReference>
<evidence type="ECO:0000256" key="7">
    <source>
        <dbReference type="ARBA" id="ARBA00023128"/>
    </source>
</evidence>
<sequence length="180" mass="20346">MALTIDQKNNIEFILKNLLAGGVAGMCSKTTVAPLDRIKILFQAQSSHYRNHSVFAGLTAIVNRESLLALYKGNGAQMVRIFPYAATQFTSFEIYKKQTTVSLSYKRTTITNYYTAIRRRFGHNVKCRNHRIRRRFSIGAPAQAASVDPLTAYCRPRIRFHRSRIAVIGVHFPIRAVPTA</sequence>
<keyword evidence="8 9" id="KW-0472">Membrane</keyword>
<evidence type="ECO:0000256" key="10">
    <source>
        <dbReference type="RuleBase" id="RU000488"/>
    </source>
</evidence>
<comment type="subcellular location">
    <subcellularLocation>
        <location evidence="1">Mitochondrion inner membrane</location>
        <topology evidence="1">Multi-pass membrane protein</topology>
    </subcellularLocation>
</comment>
<comment type="caution">
    <text evidence="11">The sequence shown here is derived from an EMBL/GenBank/DDBJ whole genome shotgun (WGS) entry which is preliminary data.</text>
</comment>
<evidence type="ECO:0000256" key="5">
    <source>
        <dbReference type="ARBA" id="ARBA00022737"/>
    </source>
</evidence>
<dbReference type="InterPro" id="IPR018108">
    <property type="entry name" value="MCP_transmembrane"/>
</dbReference>
<dbReference type="SUPFAM" id="SSF103506">
    <property type="entry name" value="Mitochondrial carrier"/>
    <property type="match status" value="1"/>
</dbReference>
<feature type="repeat" description="Solcar" evidence="9">
    <location>
        <begin position="12"/>
        <end position="98"/>
    </location>
</feature>
<keyword evidence="4 9" id="KW-0812">Transmembrane</keyword>
<protein>
    <submittedName>
        <fullName evidence="11">Graves disease carrier protein</fullName>
    </submittedName>
</protein>
<accession>A0A4C1UUK8</accession>
<evidence type="ECO:0000256" key="3">
    <source>
        <dbReference type="ARBA" id="ARBA00022448"/>
    </source>
</evidence>
<comment type="similarity">
    <text evidence="2 10">Belongs to the mitochondrial carrier (TC 2.A.29) family.</text>
</comment>
<name>A0A4C1UUK8_EUMVA</name>
<evidence type="ECO:0000313" key="12">
    <source>
        <dbReference type="Proteomes" id="UP000299102"/>
    </source>
</evidence>
<keyword evidence="12" id="KW-1185">Reference proteome</keyword>
<keyword evidence="5" id="KW-0677">Repeat</keyword>
<dbReference type="EMBL" id="BGZK01000221">
    <property type="protein sequence ID" value="GBP29494.1"/>
    <property type="molecule type" value="Genomic_DNA"/>
</dbReference>
<dbReference type="PANTHER" id="PTHR24089">
    <property type="entry name" value="SOLUTE CARRIER FAMILY 25"/>
    <property type="match status" value="1"/>
</dbReference>
<evidence type="ECO:0000256" key="4">
    <source>
        <dbReference type="ARBA" id="ARBA00022692"/>
    </source>
</evidence>
<dbReference type="InterPro" id="IPR002167">
    <property type="entry name" value="GDC-like"/>
</dbReference>
<gene>
    <name evidence="11" type="primary">SLC25A16</name>
    <name evidence="11" type="ORF">EVAR_93291_1</name>
</gene>
<dbReference type="STRING" id="151549.A0A4C1UUK8"/>
<dbReference type="Gene3D" id="1.50.40.10">
    <property type="entry name" value="Mitochondrial carrier domain"/>
    <property type="match status" value="1"/>
</dbReference>
<organism evidence="11 12">
    <name type="scientific">Eumeta variegata</name>
    <name type="common">Bagworm moth</name>
    <name type="synonym">Eumeta japonica</name>
    <dbReference type="NCBI Taxonomy" id="151549"/>
    <lineage>
        <taxon>Eukaryota</taxon>
        <taxon>Metazoa</taxon>
        <taxon>Ecdysozoa</taxon>
        <taxon>Arthropoda</taxon>
        <taxon>Hexapoda</taxon>
        <taxon>Insecta</taxon>
        <taxon>Pterygota</taxon>
        <taxon>Neoptera</taxon>
        <taxon>Endopterygota</taxon>
        <taxon>Lepidoptera</taxon>
        <taxon>Glossata</taxon>
        <taxon>Ditrysia</taxon>
        <taxon>Tineoidea</taxon>
        <taxon>Psychidae</taxon>
        <taxon>Oiketicinae</taxon>
        <taxon>Eumeta</taxon>
    </lineage>
</organism>